<dbReference type="Pfam" id="PF06470">
    <property type="entry name" value="SMC_hinge"/>
    <property type="match status" value="1"/>
</dbReference>
<comment type="similarity">
    <text evidence="3">Belongs to the SMC family. SMC1 subfamily.</text>
</comment>
<dbReference type="GO" id="GO:0008278">
    <property type="term" value="C:cohesin complex"/>
    <property type="evidence" value="ECO:0007669"/>
    <property type="project" value="InterPro"/>
</dbReference>
<evidence type="ECO:0000256" key="2">
    <source>
        <dbReference type="ARBA" id="ARBA00004286"/>
    </source>
</evidence>
<protein>
    <recommendedName>
        <fullName evidence="10">Structural maintenance of chromosomes protein</fullName>
    </recommendedName>
</protein>
<dbReference type="InterPro" id="IPR010935">
    <property type="entry name" value="SMC_hinge"/>
</dbReference>
<evidence type="ECO:0000256" key="10">
    <source>
        <dbReference type="PIRNR" id="PIRNR005719"/>
    </source>
</evidence>
<keyword evidence="5" id="KW-0132">Cell division</keyword>
<dbReference type="EMBL" id="LT598483">
    <property type="protein sequence ID" value="SCU78100.1"/>
    <property type="molecule type" value="Genomic_DNA"/>
</dbReference>
<evidence type="ECO:0000256" key="8">
    <source>
        <dbReference type="ARBA" id="ARBA00023242"/>
    </source>
</evidence>
<dbReference type="GO" id="GO:0003677">
    <property type="term" value="F:DNA binding"/>
    <property type="evidence" value="ECO:0007669"/>
    <property type="project" value="TreeGrafter"/>
</dbReference>
<dbReference type="GO" id="GO:0005524">
    <property type="term" value="F:ATP binding"/>
    <property type="evidence" value="ECO:0007669"/>
    <property type="project" value="InterPro"/>
</dbReference>
<evidence type="ECO:0000256" key="9">
    <source>
        <dbReference type="ARBA" id="ARBA00023306"/>
    </source>
</evidence>
<dbReference type="Gene3D" id="3.40.50.300">
    <property type="entry name" value="P-loop containing nucleotide triphosphate hydrolases"/>
    <property type="match status" value="2"/>
</dbReference>
<dbReference type="Pfam" id="PF02463">
    <property type="entry name" value="SMC_N"/>
    <property type="match status" value="1"/>
</dbReference>
<dbReference type="GO" id="GO:0007062">
    <property type="term" value="P:sister chromatid cohesion"/>
    <property type="evidence" value="ECO:0007669"/>
    <property type="project" value="InterPro"/>
</dbReference>
<evidence type="ECO:0000313" key="14">
    <source>
        <dbReference type="Proteomes" id="UP000191144"/>
    </source>
</evidence>
<keyword evidence="14" id="KW-1185">Reference proteome</keyword>
<evidence type="ECO:0000256" key="7">
    <source>
        <dbReference type="ARBA" id="ARBA00023054"/>
    </source>
</evidence>
<evidence type="ECO:0000256" key="6">
    <source>
        <dbReference type="ARBA" id="ARBA00022776"/>
    </source>
</evidence>
<dbReference type="GO" id="GO:0016887">
    <property type="term" value="F:ATP hydrolysis activity"/>
    <property type="evidence" value="ECO:0007669"/>
    <property type="project" value="InterPro"/>
</dbReference>
<feature type="domain" description="SMC hinge" evidence="12">
    <location>
        <begin position="531"/>
        <end position="646"/>
    </location>
</feature>
<keyword evidence="8 10" id="KW-0539">Nucleus</keyword>
<dbReference type="GO" id="GO:0007059">
    <property type="term" value="P:chromosome segregation"/>
    <property type="evidence" value="ECO:0007669"/>
    <property type="project" value="UniProtKB-ARBA"/>
</dbReference>
<dbReference type="PANTHER" id="PTHR18937:SF12">
    <property type="entry name" value="STRUCTURAL MAINTENANCE OF CHROMOSOMES PROTEIN"/>
    <property type="match status" value="1"/>
</dbReference>
<dbReference type="SUPFAM" id="SSF75553">
    <property type="entry name" value="Smc hinge domain"/>
    <property type="match status" value="1"/>
</dbReference>
<dbReference type="GO" id="GO:0005634">
    <property type="term" value="C:nucleus"/>
    <property type="evidence" value="ECO:0007669"/>
    <property type="project" value="UniProtKB-SubCell"/>
</dbReference>
<gene>
    <name evidence="13" type="ORF">LAME_0A03290G</name>
</gene>
<evidence type="ECO:0000256" key="4">
    <source>
        <dbReference type="ARBA" id="ARBA00022454"/>
    </source>
</evidence>
<evidence type="ECO:0000256" key="5">
    <source>
        <dbReference type="ARBA" id="ARBA00022618"/>
    </source>
</evidence>
<accession>A0A1G4INA5</accession>
<dbReference type="Gene3D" id="1.20.1060.20">
    <property type="match status" value="1"/>
</dbReference>
<dbReference type="InterPro" id="IPR024704">
    <property type="entry name" value="SMC"/>
</dbReference>
<dbReference type="SMART" id="SM00968">
    <property type="entry name" value="SMC_hinge"/>
    <property type="match status" value="1"/>
</dbReference>
<dbReference type="GO" id="GO:0051301">
    <property type="term" value="P:cell division"/>
    <property type="evidence" value="ECO:0007669"/>
    <property type="project" value="UniProtKB-KW"/>
</dbReference>
<dbReference type="CDD" id="cd03275">
    <property type="entry name" value="ABC_SMC1_euk"/>
    <property type="match status" value="1"/>
</dbReference>
<feature type="coiled-coil region" evidence="11">
    <location>
        <begin position="815"/>
        <end position="926"/>
    </location>
</feature>
<dbReference type="Gene3D" id="3.30.70.1620">
    <property type="match status" value="1"/>
</dbReference>
<sequence length="1228" mass="139203">MGRLLGLELHNFKSYKGTVSIGFGDSNFTSIIGPNGSGKSNLMDAISFVLGVKSVHLRSHMLADLIYRGSLAGGETSAAESWLYDTPNHPSSAYVKAFYSATNNSDDYVELCRTITRAQDSSYKIDGKTVSYKKYSDFLESQNILIKARNFLVFQGDVEQVASQKPQELTTLLEHVSGSIQYKQEYDKLREELDKIRSATSELIQSRKRAHAGLKSFKEGIDRDEEYRKYLEERKETQQRLVVWQLFHLQAQKELMNKELEGSKAELRDIEARLSVDEGLLKKQQVSFAKAQSVISKQRIKLSAKVKSKESLDSSLLPIECSKESASKRIQTATSKIEALQKDVDRQESQLKQYTQQLEVVSKTKNSAQRDMEESAKNCGEYKLSEEDLKTYEDLRELYLSSGGSTLEDKLLLEKNDEQELMDEMELYTQKLNDSIVKVSEELGIEQMSLESDFDQLAKEVKENTAEVTGLIKKLKSLQSRAESNSSKEYEMNYKLKETLIKLDDMNATQRESTKERKLRENVSTLRRLFPGVRGLVHDLCQPKKDKYAVAISTVLGMNFDSVIVDNLSVAQQCVSFLKKQRSGVISFIPLDTISVSKISMISADADGCMLAIDAVDYEPELEKAFQYVCSDAIICDTLTIAKDLRWRQGVKSKIVTLEGAIVHKAGLMTGGTSKSSGNRWDKEEYQNLMSLKDTLLNEISELSSSARSDLERIRDLENKLSLKSAEKAELNTRFSHSQRLLKEKQVEIDYQKQLAEQEFKPQIEKLQNSIAQREQKIFELEAQKNKLQESIYADFTKRMGFTAAEYEAHSGEVIRKQSEDVRKLQMQMATIEKKLEFETERFRATQERQQKAQVDVEKAKIKLEALETSRNKIVKQISDEDAEIKEEEDRLEKAQLEVSKLSLGLNSLEENISEMTETLNICRSKHAGQSENLEKTLLEKISILKNCKMLDIDLPEGSSSLEAISLNRVDDEALQAADEVQIDFSGLSRKLRQDSGVEVEEEFKKNITDLDELLTVLQPNSKAAGRYEDAKIKYDQVYAETEKSKAVEKKVSEQFSAVRKVRKDAFDKAFDHISDTIEGVYRELTRDPHSTAALAGGNASLTLEDEDEPYLAGVRYHATPPTKRFKDMEYLSGGEKTIAALALLFAINSFQPSPFFILDEVDAALDVSNVERIATYIRRQARTDLQFIVISLINTMFEKSQSLVGVFRQQSQNTSKALTLNLENYAD</sequence>
<dbReference type="PIRSF" id="PIRSF005719">
    <property type="entry name" value="SMC"/>
    <property type="match status" value="1"/>
</dbReference>
<evidence type="ECO:0000259" key="12">
    <source>
        <dbReference type="SMART" id="SM00968"/>
    </source>
</evidence>
<evidence type="ECO:0000256" key="3">
    <source>
        <dbReference type="ARBA" id="ARBA00005597"/>
    </source>
</evidence>
<keyword evidence="4" id="KW-0158">Chromosome</keyword>
<keyword evidence="9" id="KW-0131">Cell cycle</keyword>
<dbReference type="InterPro" id="IPR003395">
    <property type="entry name" value="RecF/RecN/SMC_N"/>
</dbReference>
<dbReference type="SUPFAM" id="SSF52540">
    <property type="entry name" value="P-loop containing nucleoside triphosphate hydrolases"/>
    <property type="match status" value="1"/>
</dbReference>
<evidence type="ECO:0000256" key="11">
    <source>
        <dbReference type="SAM" id="Coils"/>
    </source>
</evidence>
<reference evidence="14" key="1">
    <citation type="submission" date="2016-03" db="EMBL/GenBank/DDBJ databases">
        <authorList>
            <person name="Devillers Hugo."/>
        </authorList>
    </citation>
    <scope>NUCLEOTIDE SEQUENCE [LARGE SCALE GENOMIC DNA]</scope>
</reference>
<evidence type="ECO:0000313" key="13">
    <source>
        <dbReference type="EMBL" id="SCU78100.1"/>
    </source>
</evidence>
<feature type="coiled-coil region" evidence="11">
    <location>
        <begin position="179"/>
        <end position="206"/>
    </location>
</feature>
<keyword evidence="6" id="KW-0498">Mitosis</keyword>
<name>A0A1G4INA5_9SACH</name>
<feature type="coiled-coil region" evidence="11">
    <location>
        <begin position="764"/>
        <end position="791"/>
    </location>
</feature>
<dbReference type="InterPro" id="IPR027417">
    <property type="entry name" value="P-loop_NTPase"/>
</dbReference>
<organism evidence="13 14">
    <name type="scientific">Lachancea meyersii CBS 8951</name>
    <dbReference type="NCBI Taxonomy" id="1266667"/>
    <lineage>
        <taxon>Eukaryota</taxon>
        <taxon>Fungi</taxon>
        <taxon>Dikarya</taxon>
        <taxon>Ascomycota</taxon>
        <taxon>Saccharomycotina</taxon>
        <taxon>Saccharomycetes</taxon>
        <taxon>Saccharomycetales</taxon>
        <taxon>Saccharomycetaceae</taxon>
        <taxon>Lachancea</taxon>
    </lineage>
</organism>
<dbReference type="InterPro" id="IPR028468">
    <property type="entry name" value="Smc1_ABC"/>
</dbReference>
<evidence type="ECO:0000256" key="1">
    <source>
        <dbReference type="ARBA" id="ARBA00004123"/>
    </source>
</evidence>
<feature type="coiled-coil region" evidence="11">
    <location>
        <begin position="323"/>
        <end position="371"/>
    </location>
</feature>
<feature type="coiled-coil region" evidence="11">
    <location>
        <begin position="700"/>
        <end position="734"/>
    </location>
</feature>
<keyword evidence="7 11" id="KW-0175">Coiled coil</keyword>
<comment type="subcellular location">
    <subcellularLocation>
        <location evidence="2">Chromosome</location>
    </subcellularLocation>
    <subcellularLocation>
        <location evidence="1 10">Nucleus</location>
    </subcellularLocation>
</comment>
<dbReference type="PANTHER" id="PTHR18937">
    <property type="entry name" value="STRUCTURAL MAINTENANCE OF CHROMOSOMES SMC FAMILY MEMBER"/>
    <property type="match status" value="1"/>
</dbReference>
<proteinExistence type="inferred from homology"/>
<dbReference type="OrthoDB" id="5575062at2759"/>
<dbReference type="AlphaFoldDB" id="A0A1G4INA5"/>
<dbReference type="InterPro" id="IPR036277">
    <property type="entry name" value="SMC_hinge_sf"/>
</dbReference>
<dbReference type="Proteomes" id="UP000191144">
    <property type="component" value="Chromosome A"/>
</dbReference>